<evidence type="ECO:0000256" key="2">
    <source>
        <dbReference type="PROSITE-ProRule" id="PRU00266"/>
    </source>
</evidence>
<name>A0A1I7X4P6_HETBA</name>
<accession>A0A1I7X4P6</accession>
<dbReference type="PANTHER" id="PTHR46054">
    <property type="entry name" value="MATERNAL EFFECT PROTEIN STAUFEN"/>
    <property type="match status" value="1"/>
</dbReference>
<dbReference type="PANTHER" id="PTHR46054:SF3">
    <property type="entry name" value="MATERNAL EFFECT PROTEIN STAUFEN"/>
    <property type="match status" value="1"/>
</dbReference>
<dbReference type="SMART" id="SM00358">
    <property type="entry name" value="DSRM"/>
    <property type="match status" value="1"/>
</dbReference>
<evidence type="ECO:0000313" key="6">
    <source>
        <dbReference type="WBParaSite" id="Hba_12362"/>
    </source>
</evidence>
<dbReference type="GO" id="GO:0098964">
    <property type="term" value="P:anterograde dendritic transport of messenger ribonucleoprotein complex"/>
    <property type="evidence" value="ECO:0007669"/>
    <property type="project" value="TreeGrafter"/>
</dbReference>
<feature type="transmembrane region" description="Helical" evidence="3">
    <location>
        <begin position="27"/>
        <end position="49"/>
    </location>
</feature>
<dbReference type="GO" id="GO:0010494">
    <property type="term" value="C:cytoplasmic stress granule"/>
    <property type="evidence" value="ECO:0007669"/>
    <property type="project" value="TreeGrafter"/>
</dbReference>
<dbReference type="SUPFAM" id="SSF54768">
    <property type="entry name" value="dsRNA-binding domain-like"/>
    <property type="match status" value="1"/>
</dbReference>
<dbReference type="GO" id="GO:0005886">
    <property type="term" value="C:plasma membrane"/>
    <property type="evidence" value="ECO:0007669"/>
    <property type="project" value="TreeGrafter"/>
</dbReference>
<keyword evidence="3" id="KW-0812">Transmembrane</keyword>
<keyword evidence="3" id="KW-0472">Membrane</keyword>
<dbReference type="Pfam" id="PF00035">
    <property type="entry name" value="dsrm"/>
    <property type="match status" value="1"/>
</dbReference>
<dbReference type="PROSITE" id="PS50137">
    <property type="entry name" value="DS_RBD"/>
    <property type="match status" value="1"/>
</dbReference>
<dbReference type="Gene3D" id="3.30.160.20">
    <property type="match status" value="1"/>
</dbReference>
<feature type="transmembrane region" description="Helical" evidence="3">
    <location>
        <begin position="55"/>
        <end position="75"/>
    </location>
</feature>
<dbReference type="GO" id="GO:0007281">
    <property type="term" value="P:germ cell development"/>
    <property type="evidence" value="ECO:0007669"/>
    <property type="project" value="TreeGrafter"/>
</dbReference>
<reference evidence="6" key="1">
    <citation type="submission" date="2016-11" db="UniProtKB">
        <authorList>
            <consortium name="WormBaseParasite"/>
        </authorList>
    </citation>
    <scope>IDENTIFICATION</scope>
</reference>
<dbReference type="GO" id="GO:0043025">
    <property type="term" value="C:neuronal cell body"/>
    <property type="evidence" value="ECO:0007669"/>
    <property type="project" value="TreeGrafter"/>
</dbReference>
<dbReference type="GO" id="GO:0035418">
    <property type="term" value="P:protein localization to synapse"/>
    <property type="evidence" value="ECO:0007669"/>
    <property type="project" value="TreeGrafter"/>
</dbReference>
<dbReference type="GO" id="GO:0003729">
    <property type="term" value="F:mRNA binding"/>
    <property type="evidence" value="ECO:0007669"/>
    <property type="project" value="TreeGrafter"/>
</dbReference>
<dbReference type="AlphaFoldDB" id="A0A1I7X4P6"/>
<feature type="domain" description="DRBM" evidence="4">
    <location>
        <begin position="263"/>
        <end position="331"/>
    </location>
</feature>
<organism evidence="5 6">
    <name type="scientific">Heterorhabditis bacteriophora</name>
    <name type="common">Entomopathogenic nematode worm</name>
    <dbReference type="NCBI Taxonomy" id="37862"/>
    <lineage>
        <taxon>Eukaryota</taxon>
        <taxon>Metazoa</taxon>
        <taxon>Ecdysozoa</taxon>
        <taxon>Nematoda</taxon>
        <taxon>Chromadorea</taxon>
        <taxon>Rhabditida</taxon>
        <taxon>Rhabditina</taxon>
        <taxon>Rhabditomorpha</taxon>
        <taxon>Strongyloidea</taxon>
        <taxon>Heterorhabditidae</taxon>
        <taxon>Heterorhabditis</taxon>
    </lineage>
</organism>
<sequence>MARRLGLPEPIYRSHPRKLMRNRIQRGGYVSMNMNGINCPISNGLVLLFNLDPVFIWIVLFFFTNCSFLFTTIYYRFINGPSVGPVCPPIPRSFSSSTSVGSGVPSSTISHLPSTILPNAAIAHPFGPLNPTVPCHAPFDQSGRLCIVSVAIGPGRIFTGFAHTFAQAKAHAATQALDEKIKLDEQKKKEVQKICIENCTPIEIQENSTMDCEQDQQIVNEETIPKHKQKSVISQVHECALQMKLNVEFEDMKMDPSYGHQINPVSRLIQVLQARNEEDPQFELVGEHGQSRYKEFTVQVMCSGRICTGNGPNKRLAKRAAAEAMLAEIGYVKPLPPPGKSLLKKKGETQMQIGGQCNY</sequence>
<keyword evidence="1 2" id="KW-0694">RNA-binding</keyword>
<evidence type="ECO:0000313" key="5">
    <source>
        <dbReference type="Proteomes" id="UP000095283"/>
    </source>
</evidence>
<evidence type="ECO:0000256" key="3">
    <source>
        <dbReference type="SAM" id="Phobius"/>
    </source>
</evidence>
<dbReference type="CDD" id="cd19860">
    <property type="entry name" value="DSRM_STAU_rpt4"/>
    <property type="match status" value="1"/>
</dbReference>
<keyword evidence="3" id="KW-1133">Transmembrane helix</keyword>
<evidence type="ECO:0000259" key="4">
    <source>
        <dbReference type="PROSITE" id="PS50137"/>
    </source>
</evidence>
<dbReference type="WBParaSite" id="Hba_12362">
    <property type="protein sequence ID" value="Hba_12362"/>
    <property type="gene ID" value="Hba_12362"/>
</dbReference>
<evidence type="ECO:0000256" key="1">
    <source>
        <dbReference type="ARBA" id="ARBA00022884"/>
    </source>
</evidence>
<dbReference type="GO" id="GO:0008298">
    <property type="term" value="P:intracellular mRNA localization"/>
    <property type="evidence" value="ECO:0007669"/>
    <property type="project" value="TreeGrafter"/>
</dbReference>
<dbReference type="InterPro" id="IPR014720">
    <property type="entry name" value="dsRBD_dom"/>
</dbReference>
<dbReference type="Proteomes" id="UP000095283">
    <property type="component" value="Unplaced"/>
</dbReference>
<keyword evidence="5" id="KW-1185">Reference proteome</keyword>
<dbReference type="FunFam" id="3.30.160.20:FF:000007">
    <property type="entry name" value="Double-stranded RNA-binding protein Staufen homolog 1"/>
    <property type="match status" value="1"/>
</dbReference>
<dbReference type="InterPro" id="IPR051740">
    <property type="entry name" value="DRBM-containing_protein"/>
</dbReference>
<proteinExistence type="predicted"/>
<protein>
    <submittedName>
        <fullName evidence="6">DRBM domain-containing protein</fullName>
    </submittedName>
</protein>
<dbReference type="GO" id="GO:0003725">
    <property type="term" value="F:double-stranded RNA binding"/>
    <property type="evidence" value="ECO:0007669"/>
    <property type="project" value="TreeGrafter"/>
</dbReference>
<dbReference type="GO" id="GO:0032839">
    <property type="term" value="C:dendrite cytoplasm"/>
    <property type="evidence" value="ECO:0007669"/>
    <property type="project" value="GOC"/>
</dbReference>